<evidence type="ECO:0000313" key="1">
    <source>
        <dbReference type="EMBL" id="MDQ0422292.1"/>
    </source>
</evidence>
<dbReference type="EMBL" id="JAUSUW010000010">
    <property type="protein sequence ID" value="MDQ0422292.1"/>
    <property type="molecule type" value="Genomic_DNA"/>
</dbReference>
<sequence length="110" mass="12188">MAQISSKLRSLQGGRLAFYCPGCREIHQITIGAGPGPRWRFDGNAESPTFEPSIHVTWKEPSNVPEEFDDESKDVAHCCHSFVRSGQIQFLPDCTHHLSGQTVALPDLPN</sequence>
<keyword evidence="2" id="KW-1185">Reference proteome</keyword>
<dbReference type="InterPro" id="IPR045384">
    <property type="entry name" value="DUF6527"/>
</dbReference>
<dbReference type="RefSeq" id="WP_307374715.1">
    <property type="nucleotide sequence ID" value="NZ_JAUSUW010000010.1"/>
</dbReference>
<comment type="caution">
    <text evidence="1">The sequence shown here is derived from an EMBL/GenBank/DDBJ whole genome shotgun (WGS) entry which is preliminary data.</text>
</comment>
<accession>A0ABU0GAB3</accession>
<dbReference type="Proteomes" id="UP001238496">
    <property type="component" value="Unassembled WGS sequence"/>
</dbReference>
<gene>
    <name evidence="1" type="ORF">J2045_003340</name>
</gene>
<protein>
    <recommendedName>
        <fullName evidence="3">Ammonia monooxygenase</fullName>
    </recommendedName>
</protein>
<reference evidence="1 2" key="1">
    <citation type="submission" date="2023-07" db="EMBL/GenBank/DDBJ databases">
        <title>Genomic Encyclopedia of Type Strains, Phase IV (KMG-IV): sequencing the most valuable type-strain genomes for metagenomic binning, comparative biology and taxonomic classification.</title>
        <authorList>
            <person name="Goeker M."/>
        </authorList>
    </citation>
    <scope>NUCLEOTIDE SEQUENCE [LARGE SCALE GENOMIC DNA]</scope>
    <source>
        <strain evidence="1 2">DSM 1111</strain>
    </source>
</reference>
<name>A0ABU0GAB3_9HYPH</name>
<proteinExistence type="predicted"/>
<organism evidence="1 2">
    <name type="scientific">Peteryoungia aggregata LMG 23059</name>
    <dbReference type="NCBI Taxonomy" id="1368425"/>
    <lineage>
        <taxon>Bacteria</taxon>
        <taxon>Pseudomonadati</taxon>
        <taxon>Pseudomonadota</taxon>
        <taxon>Alphaproteobacteria</taxon>
        <taxon>Hyphomicrobiales</taxon>
        <taxon>Rhizobiaceae</taxon>
        <taxon>Peteryoungia</taxon>
    </lineage>
</organism>
<evidence type="ECO:0000313" key="2">
    <source>
        <dbReference type="Proteomes" id="UP001238496"/>
    </source>
</evidence>
<evidence type="ECO:0008006" key="3">
    <source>
        <dbReference type="Google" id="ProtNLM"/>
    </source>
</evidence>
<dbReference type="Pfam" id="PF20137">
    <property type="entry name" value="BubE"/>
    <property type="match status" value="1"/>
</dbReference>